<dbReference type="SUPFAM" id="SSF50998">
    <property type="entry name" value="Quinoprotein alcohol dehydrogenase-like"/>
    <property type="match status" value="2"/>
</dbReference>
<gene>
    <name evidence="3" type="ORF">LCGC14_1520180</name>
</gene>
<accession>A0A0F9LEG4</accession>
<dbReference type="EMBL" id="LAZR01011264">
    <property type="protein sequence ID" value="KKM62585.1"/>
    <property type="molecule type" value="Genomic_DNA"/>
</dbReference>
<feature type="region of interest" description="Disordered" evidence="1">
    <location>
        <begin position="609"/>
        <end position="633"/>
    </location>
</feature>
<evidence type="ECO:0000313" key="3">
    <source>
        <dbReference type="EMBL" id="KKM62585.1"/>
    </source>
</evidence>
<feature type="non-terminal residue" evidence="3">
    <location>
        <position position="771"/>
    </location>
</feature>
<dbReference type="InterPro" id="IPR015943">
    <property type="entry name" value="WD40/YVTN_repeat-like_dom_sf"/>
</dbReference>
<dbReference type="AlphaFoldDB" id="A0A0F9LEG4"/>
<protein>
    <recommendedName>
        <fullName evidence="2">Pyrrolo-quinoline quinone repeat domain-containing protein</fullName>
    </recommendedName>
</protein>
<reference evidence="3" key="1">
    <citation type="journal article" date="2015" name="Nature">
        <title>Complex archaea that bridge the gap between prokaryotes and eukaryotes.</title>
        <authorList>
            <person name="Spang A."/>
            <person name="Saw J.H."/>
            <person name="Jorgensen S.L."/>
            <person name="Zaremba-Niedzwiedzka K."/>
            <person name="Martijn J."/>
            <person name="Lind A.E."/>
            <person name="van Eijk R."/>
            <person name="Schleper C."/>
            <person name="Guy L."/>
            <person name="Ettema T.J."/>
        </authorList>
    </citation>
    <scope>NUCLEOTIDE SEQUENCE</scope>
</reference>
<feature type="domain" description="Pyrrolo-quinoline quinone repeat" evidence="2">
    <location>
        <begin position="356"/>
        <end position="495"/>
    </location>
</feature>
<sequence length="771" mass="81794">MTTHTCKMGQCVLAVIVAALILCAAVHVEAASAQAEAKAVAGKVGAAKGFCVVLGLGEAGAALPVALAKDKGLMVYFQSDQSGQVAAVRAAAESAGVLGAGLWADQGDGKRIQLARNLADVVVAAPTAKGIAKAELLRVLRPGGVAVRAGGDIVKPVPAGIDTWSHPYHGPDNNPQSTDRVARGPYLTQFLAKPLFSSQPEVTVAAGGRLFKAFGHIAFRSYQDKMINTLIGMNAYNGVTLWQRKLEPGFMVHRNTMIATDKLLYIADDESCKLIDGATGKLVGQIAPPADVAGGTVWKWMALDGDVLYALIGGKEVKAPIKRGRGGPGVSGWPWSMWPGYDYKDAKSAWGFGRTLLAIDTKTKRVLWSHREDEPIDGRAVCMKNGRIYYYCRQKLLGCLNAKDGKEVWRTSNTDLIEAIGADTRAQRARFGFTTSAYMKVTDKVILFAGPQRAKLVAASVTDGGLLWERDDGNFQLVLRGDVLYAMGSRRSLKINSVDGKVLKGLKGRQACTRATGSIDSIFVRGSGTVRLDVATDTVQHISPMRPACQDGVVISGGQLYWGPWICGCNLALFGVASLGPAGDFDFKATANESRQLVRQAGAAGAGAAGGAAGTTCTLPPGPRRSRTFVSPSEISNSDRSFSTISLISSSIRLVSIRLSLSQHEVGRLQRQRTELPPPARADQHVVFKPYAADSGQVNPRLDGNHHPGPQPLCDAAGQRRPFVDRAAQPVTQRVHKLVAVSGRLDDVAGGGVHVAAARPRSQRPNAGGLC</sequence>
<dbReference type="PANTHER" id="PTHR34512:SF30">
    <property type="entry name" value="OUTER MEMBRANE PROTEIN ASSEMBLY FACTOR BAMB"/>
    <property type="match status" value="1"/>
</dbReference>
<name>A0A0F9LEG4_9ZZZZ</name>
<evidence type="ECO:0000259" key="2">
    <source>
        <dbReference type="Pfam" id="PF13360"/>
    </source>
</evidence>
<dbReference type="Pfam" id="PF13360">
    <property type="entry name" value="PQQ_2"/>
    <property type="match status" value="1"/>
</dbReference>
<dbReference type="Gene3D" id="2.130.10.10">
    <property type="entry name" value="YVTN repeat-like/Quinoprotein amine dehydrogenase"/>
    <property type="match status" value="1"/>
</dbReference>
<dbReference type="PANTHER" id="PTHR34512">
    <property type="entry name" value="CELL SURFACE PROTEIN"/>
    <property type="match status" value="1"/>
</dbReference>
<comment type="caution">
    <text evidence="3">The sequence shown here is derived from an EMBL/GenBank/DDBJ whole genome shotgun (WGS) entry which is preliminary data.</text>
</comment>
<organism evidence="3">
    <name type="scientific">marine sediment metagenome</name>
    <dbReference type="NCBI Taxonomy" id="412755"/>
    <lineage>
        <taxon>unclassified sequences</taxon>
        <taxon>metagenomes</taxon>
        <taxon>ecological metagenomes</taxon>
    </lineage>
</organism>
<dbReference type="InterPro" id="IPR011047">
    <property type="entry name" value="Quinoprotein_ADH-like_sf"/>
</dbReference>
<evidence type="ECO:0000256" key="1">
    <source>
        <dbReference type="SAM" id="MobiDB-lite"/>
    </source>
</evidence>
<proteinExistence type="predicted"/>
<dbReference type="InterPro" id="IPR002372">
    <property type="entry name" value="PQQ_rpt_dom"/>
</dbReference>